<dbReference type="SUPFAM" id="SSF81383">
    <property type="entry name" value="F-box domain"/>
    <property type="match status" value="1"/>
</dbReference>
<organism evidence="2 3">
    <name type="scientific">Rhizoctonia solani</name>
    <dbReference type="NCBI Taxonomy" id="456999"/>
    <lineage>
        <taxon>Eukaryota</taxon>
        <taxon>Fungi</taxon>
        <taxon>Dikarya</taxon>
        <taxon>Basidiomycota</taxon>
        <taxon>Agaricomycotina</taxon>
        <taxon>Agaricomycetes</taxon>
        <taxon>Cantharellales</taxon>
        <taxon>Ceratobasidiaceae</taxon>
        <taxon>Rhizoctonia</taxon>
    </lineage>
</organism>
<dbReference type="InterPro" id="IPR036047">
    <property type="entry name" value="F-box-like_dom_sf"/>
</dbReference>
<evidence type="ECO:0000259" key="1">
    <source>
        <dbReference type="PROSITE" id="PS50181"/>
    </source>
</evidence>
<dbReference type="InterPro" id="IPR032675">
    <property type="entry name" value="LRR_dom_sf"/>
</dbReference>
<dbReference type="Gene3D" id="1.20.1280.50">
    <property type="match status" value="1"/>
</dbReference>
<dbReference type="EMBL" id="CAJMWX010000089">
    <property type="protein sequence ID" value="CAE6400634.1"/>
    <property type="molecule type" value="Genomic_DNA"/>
</dbReference>
<dbReference type="PROSITE" id="PS50181">
    <property type="entry name" value="FBOX"/>
    <property type="match status" value="1"/>
</dbReference>
<reference evidence="2" key="1">
    <citation type="submission" date="2021-01" db="EMBL/GenBank/DDBJ databases">
        <authorList>
            <person name="Kaushik A."/>
        </authorList>
    </citation>
    <scope>NUCLEOTIDE SEQUENCE</scope>
    <source>
        <strain evidence="2">AG4-R118</strain>
    </source>
</reference>
<proteinExistence type="predicted"/>
<name>A0A8H2WQG9_9AGAM</name>
<dbReference type="Pfam" id="PF12937">
    <property type="entry name" value="F-box-like"/>
    <property type="match status" value="1"/>
</dbReference>
<sequence>WDNAAMQLNSLPPELIQAILWSVPRGSLKPVSLVCKTWRSILLPLLYRSIFLTECYTSDDSAYLDNFLKRFIGGSGEHNDNPAIHVRDICYERIMDEEQLEMFGSAVSEMKNLAKISWWVSECRQVDWYGTLVLLYQKLPNLRSIHLTMSASEIELGDLDEVIPFSNLRELTINFVGLLDEDPYTEIDNTHIELVRGARNIGPLCLSFVGEDDGDESSQYAHSVFPKLVQDHFPNLRKLDVYSAHLVPIDSFSGPSLREFIQNHTQLQWVVFHTDCYDGGCDSYSWELSSHIIPGNVEDIMPSVKHFGGPGLLVGAVLSSKLAQQLEVLEFYEPPAEGLGTLSKLLPILDSVSQLPRLKGLKIRMCERNRDDWSNVLVMLETLAPRMPVLEELALWLTEGLGDDEDEELLDRFFNVLGQIPCLSRLSINTQMYSTGRRTHGDANSFFSRVKASYPLLHIIDDMDPTFSSTLLQ</sequence>
<dbReference type="Gene3D" id="3.80.10.10">
    <property type="entry name" value="Ribonuclease Inhibitor"/>
    <property type="match status" value="1"/>
</dbReference>
<evidence type="ECO:0000313" key="2">
    <source>
        <dbReference type="EMBL" id="CAE6400634.1"/>
    </source>
</evidence>
<feature type="non-terminal residue" evidence="2">
    <location>
        <position position="1"/>
    </location>
</feature>
<accession>A0A8H2WQG9</accession>
<protein>
    <recommendedName>
        <fullName evidence="1">F-box domain-containing protein</fullName>
    </recommendedName>
</protein>
<dbReference type="InterPro" id="IPR001810">
    <property type="entry name" value="F-box_dom"/>
</dbReference>
<dbReference type="SUPFAM" id="SSF52047">
    <property type="entry name" value="RNI-like"/>
    <property type="match status" value="1"/>
</dbReference>
<dbReference type="AlphaFoldDB" id="A0A8H2WQG9"/>
<dbReference type="Proteomes" id="UP000663888">
    <property type="component" value="Unassembled WGS sequence"/>
</dbReference>
<feature type="domain" description="F-box" evidence="1">
    <location>
        <begin position="5"/>
        <end position="50"/>
    </location>
</feature>
<evidence type="ECO:0000313" key="3">
    <source>
        <dbReference type="Proteomes" id="UP000663888"/>
    </source>
</evidence>
<gene>
    <name evidence="2" type="ORF">RDB_LOCUS3485</name>
</gene>
<comment type="caution">
    <text evidence="2">The sequence shown here is derived from an EMBL/GenBank/DDBJ whole genome shotgun (WGS) entry which is preliminary data.</text>
</comment>